<keyword evidence="4" id="KW-0560">Oxidoreductase</keyword>
<keyword evidence="3" id="KW-0809">Transit peptide</keyword>
<evidence type="ECO:0000256" key="3">
    <source>
        <dbReference type="ARBA" id="ARBA00022946"/>
    </source>
</evidence>
<proteinExistence type="inferred from homology"/>
<comment type="caution">
    <text evidence="7">The sequence shown here is derived from an EMBL/GenBank/DDBJ whole genome shotgun (WGS) entry which is preliminary data.</text>
</comment>
<feature type="binding site" evidence="6">
    <location>
        <position position="117"/>
    </location>
    <ligand>
        <name>Fe cation</name>
        <dbReference type="ChEBI" id="CHEBI:24875"/>
        <note>catalytic</note>
    </ligand>
</feature>
<dbReference type="PANTHER" id="PTHR10543:SF142">
    <property type="entry name" value="OS06G0162550 PROTEIN"/>
    <property type="match status" value="1"/>
</dbReference>
<comment type="cofactor">
    <cofactor evidence="6">
        <name>Fe(2+)</name>
        <dbReference type="ChEBI" id="CHEBI:29033"/>
    </cofactor>
    <text evidence="6">Binds 1 Fe(2+) ion per subunit.</text>
</comment>
<dbReference type="GO" id="GO:0046872">
    <property type="term" value="F:metal ion binding"/>
    <property type="evidence" value="ECO:0007669"/>
    <property type="project" value="UniProtKB-KW"/>
</dbReference>
<keyword evidence="5 6" id="KW-0408">Iron</keyword>
<evidence type="ECO:0000313" key="8">
    <source>
        <dbReference type="Proteomes" id="UP000095767"/>
    </source>
</evidence>
<dbReference type="GO" id="GO:0010436">
    <property type="term" value="F:carotenoid dioxygenase activity"/>
    <property type="evidence" value="ECO:0007669"/>
    <property type="project" value="TreeGrafter"/>
</dbReference>
<dbReference type="OrthoDB" id="1069523at2759"/>
<evidence type="ECO:0000256" key="6">
    <source>
        <dbReference type="PIRSR" id="PIRSR604294-1"/>
    </source>
</evidence>
<evidence type="ECO:0000256" key="2">
    <source>
        <dbReference type="ARBA" id="ARBA00022723"/>
    </source>
</evidence>
<evidence type="ECO:0000256" key="4">
    <source>
        <dbReference type="ARBA" id="ARBA00022964"/>
    </source>
</evidence>
<dbReference type="GO" id="GO:0016121">
    <property type="term" value="P:carotene catabolic process"/>
    <property type="evidence" value="ECO:0007669"/>
    <property type="project" value="TreeGrafter"/>
</dbReference>
<evidence type="ECO:0000256" key="1">
    <source>
        <dbReference type="ARBA" id="ARBA00006787"/>
    </source>
</evidence>
<dbReference type="PANTHER" id="PTHR10543">
    <property type="entry name" value="BETA-CAROTENE DIOXYGENASE"/>
    <property type="match status" value="1"/>
</dbReference>
<keyword evidence="2 6" id="KW-0479">Metal-binding</keyword>
<dbReference type="InterPro" id="IPR004294">
    <property type="entry name" value="Carotenoid_Oase"/>
</dbReference>
<evidence type="ECO:0000256" key="5">
    <source>
        <dbReference type="ARBA" id="ARBA00023004"/>
    </source>
</evidence>
<keyword evidence="8" id="KW-1185">Reference proteome</keyword>
<dbReference type="Pfam" id="PF03055">
    <property type="entry name" value="RPE65"/>
    <property type="match status" value="1"/>
</dbReference>
<accession>A0A1E5UKN7</accession>
<organism evidence="7 8">
    <name type="scientific">Dichanthelium oligosanthes</name>
    <dbReference type="NCBI Taxonomy" id="888268"/>
    <lineage>
        <taxon>Eukaryota</taxon>
        <taxon>Viridiplantae</taxon>
        <taxon>Streptophyta</taxon>
        <taxon>Embryophyta</taxon>
        <taxon>Tracheophyta</taxon>
        <taxon>Spermatophyta</taxon>
        <taxon>Magnoliopsida</taxon>
        <taxon>Liliopsida</taxon>
        <taxon>Poales</taxon>
        <taxon>Poaceae</taxon>
        <taxon>PACMAD clade</taxon>
        <taxon>Panicoideae</taxon>
        <taxon>Panicodae</taxon>
        <taxon>Paniceae</taxon>
        <taxon>Dichantheliinae</taxon>
        <taxon>Dichanthelium</taxon>
    </lineage>
</organism>
<comment type="similarity">
    <text evidence="1">Belongs to the carotenoid oxygenase family.</text>
</comment>
<dbReference type="EMBL" id="LWDX02073391">
    <property type="protein sequence ID" value="OEL13442.1"/>
    <property type="molecule type" value="Genomic_DNA"/>
</dbReference>
<protein>
    <submittedName>
        <fullName evidence="7">Uncharacterized protein</fullName>
    </submittedName>
</protein>
<dbReference type="GO" id="GO:0009570">
    <property type="term" value="C:chloroplast stroma"/>
    <property type="evidence" value="ECO:0007669"/>
    <property type="project" value="TreeGrafter"/>
</dbReference>
<dbReference type="STRING" id="888268.A0A1E5UKN7"/>
<name>A0A1E5UKN7_9POAL</name>
<reference evidence="7 8" key="1">
    <citation type="submission" date="2016-09" db="EMBL/GenBank/DDBJ databases">
        <title>The draft genome of Dichanthelium oligosanthes: A C3 panicoid grass species.</title>
        <authorList>
            <person name="Studer A.J."/>
            <person name="Schnable J.C."/>
            <person name="Brutnell T.P."/>
        </authorList>
    </citation>
    <scope>NUCLEOTIDE SEQUENCE [LARGE SCALE GENOMIC DNA]</scope>
    <source>
        <strain evidence="8">cv. Kellogg 1175</strain>
        <tissue evidence="7">Leaf</tissue>
    </source>
</reference>
<dbReference type="Proteomes" id="UP000095767">
    <property type="component" value="Unassembled WGS sequence"/>
</dbReference>
<sequence>MLHAVYFDKSTVGEWMISYLNKYVNSDTIELERQKSEVEFIPAAGAQPYAILAAFVLYMLRFGKPVKDSANTSIFKVAGRAFAISENHQPYEINVTNLDTIGPYDIDGSWGRPFTSHPKVNNDNLITISEKDALMFD</sequence>
<evidence type="ECO:0000313" key="7">
    <source>
        <dbReference type="EMBL" id="OEL13442.1"/>
    </source>
</evidence>
<keyword evidence="4" id="KW-0223">Dioxygenase</keyword>
<gene>
    <name evidence="7" type="ORF">BAE44_0025539</name>
</gene>
<dbReference type="AlphaFoldDB" id="A0A1E5UKN7"/>